<organism evidence="1 2">
    <name type="scientific">Bergeyella cardium</name>
    <dbReference type="NCBI Taxonomy" id="1585976"/>
    <lineage>
        <taxon>Bacteria</taxon>
        <taxon>Pseudomonadati</taxon>
        <taxon>Bacteroidota</taxon>
        <taxon>Flavobacteriia</taxon>
        <taxon>Flavobacteriales</taxon>
        <taxon>Weeksellaceae</taxon>
        <taxon>Bergeyella</taxon>
    </lineage>
</organism>
<evidence type="ECO:0000313" key="2">
    <source>
        <dbReference type="Proteomes" id="UP000464318"/>
    </source>
</evidence>
<accession>A0A6P1QUH1</accession>
<keyword evidence="2" id="KW-1185">Reference proteome</keyword>
<name>A0A6P1QUH1_9FLAO</name>
<dbReference type="InterPro" id="IPR025364">
    <property type="entry name" value="DUF4268"/>
</dbReference>
<reference evidence="1 2" key="1">
    <citation type="submission" date="2018-04" db="EMBL/GenBank/DDBJ databases">
        <title>Characteristic and Complete Genome Sequencing of A Novel Member of Infective Endocarditis Causative Bacteria: Bergeyella cardium QL-PH.</title>
        <authorList>
            <person name="Pan H."/>
            <person name="Sun E."/>
            <person name="Zhang Y."/>
        </authorList>
    </citation>
    <scope>NUCLEOTIDE SEQUENCE [LARGE SCALE GENOMIC DNA]</scope>
    <source>
        <strain evidence="1 2">HPQL</strain>
    </source>
</reference>
<evidence type="ECO:0000313" key="1">
    <source>
        <dbReference type="EMBL" id="QHN64460.1"/>
    </source>
</evidence>
<proteinExistence type="predicted"/>
<sequence>MFSKEESARMRQEFWTSFGKSFPRKWILYNTKIKGFSFKFHFDTKKAMVLVVIEGNLEHRIRYFEKMQSLENLLMDYWEDAVFSDSFELENGKEISCVFVEKYGVSIHNKSTWQETMNFLHEKMLKLEEFWLEYEDFFRDE</sequence>
<protein>
    <submittedName>
        <fullName evidence="1">DUF4268 domain-containing protein</fullName>
    </submittedName>
</protein>
<dbReference type="Pfam" id="PF14088">
    <property type="entry name" value="DUF4268"/>
    <property type="match status" value="1"/>
</dbReference>
<dbReference type="OrthoDB" id="1467516at2"/>
<dbReference type="KEGG" id="bcad:DBX24_00415"/>
<dbReference type="RefSeq" id="WP_120489686.1">
    <property type="nucleotide sequence ID" value="NZ_CP029149.1"/>
</dbReference>
<dbReference type="Proteomes" id="UP000464318">
    <property type="component" value="Chromosome"/>
</dbReference>
<gene>
    <name evidence="1" type="ORF">DBX24_00415</name>
</gene>
<dbReference type="AlphaFoldDB" id="A0A6P1QUH1"/>
<dbReference type="EMBL" id="CP029149">
    <property type="protein sequence ID" value="QHN64460.1"/>
    <property type="molecule type" value="Genomic_DNA"/>
</dbReference>